<dbReference type="Pfam" id="PF01636">
    <property type="entry name" value="APH"/>
    <property type="match status" value="1"/>
</dbReference>
<comment type="caution">
    <text evidence="3">The sequence shown here is derived from an EMBL/GenBank/DDBJ whole genome shotgun (WGS) entry which is preliminary data.</text>
</comment>
<evidence type="ECO:0000313" key="4">
    <source>
        <dbReference type="Proteomes" id="UP001215712"/>
    </source>
</evidence>
<reference evidence="3" key="2">
    <citation type="submission" date="2023-01" db="EMBL/GenBank/DDBJ databases">
        <authorList>
            <person name="Petersen C."/>
        </authorList>
    </citation>
    <scope>NUCLEOTIDE SEQUENCE</scope>
    <source>
        <strain evidence="3">IBT 17514</strain>
    </source>
</reference>
<dbReference type="InterPro" id="IPR011009">
    <property type="entry name" value="Kinase-like_dom_sf"/>
</dbReference>
<dbReference type="EMBL" id="JAQJAN010000002">
    <property type="protein sequence ID" value="KAJ5738125.1"/>
    <property type="molecule type" value="Genomic_DNA"/>
</dbReference>
<feature type="compositionally biased region" description="Basic and acidic residues" evidence="1">
    <location>
        <begin position="186"/>
        <end position="195"/>
    </location>
</feature>
<organism evidence="3 4">
    <name type="scientific">Penicillium malachiteum</name>
    <dbReference type="NCBI Taxonomy" id="1324776"/>
    <lineage>
        <taxon>Eukaryota</taxon>
        <taxon>Fungi</taxon>
        <taxon>Dikarya</taxon>
        <taxon>Ascomycota</taxon>
        <taxon>Pezizomycotina</taxon>
        <taxon>Eurotiomycetes</taxon>
        <taxon>Eurotiomycetidae</taxon>
        <taxon>Eurotiales</taxon>
        <taxon>Aspergillaceae</taxon>
        <taxon>Penicillium</taxon>
    </lineage>
</organism>
<name>A0AAD6HUV4_9EURO</name>
<dbReference type="Gene3D" id="3.90.1200.10">
    <property type="match status" value="1"/>
</dbReference>
<evidence type="ECO:0000259" key="2">
    <source>
        <dbReference type="Pfam" id="PF01636"/>
    </source>
</evidence>
<sequence length="212" mass="24063">MQPSDITPSDIATADEEWLIDLCHKAEKDGGMIGGNRYGNKVIKISDRVVVKYGGVQESEAAIQSFAFNTIDRILCHGDISRRNIILEENGSLCLMDWGFSGLYPRFFELASLKCILMLRHDEKFEPLVTNEFEKLLGLTNQEKRDTTLTLYVQSANLRWSFEERPQNYAEIHKKNFLDALAASEESAKKQKEAGIPEPPGLAEIRRKHGFQ</sequence>
<dbReference type="AlphaFoldDB" id="A0AAD6HUV4"/>
<accession>A0AAD6HUV4</accession>
<evidence type="ECO:0000256" key="1">
    <source>
        <dbReference type="SAM" id="MobiDB-lite"/>
    </source>
</evidence>
<reference evidence="3" key="1">
    <citation type="journal article" date="2023" name="IMA Fungus">
        <title>Comparative genomic study of the Penicillium genus elucidates a diverse pangenome and 15 lateral gene transfer events.</title>
        <authorList>
            <person name="Petersen C."/>
            <person name="Sorensen T."/>
            <person name="Nielsen M.R."/>
            <person name="Sondergaard T.E."/>
            <person name="Sorensen J.L."/>
            <person name="Fitzpatrick D.A."/>
            <person name="Frisvad J.C."/>
            <person name="Nielsen K.L."/>
        </authorList>
    </citation>
    <scope>NUCLEOTIDE SEQUENCE</scope>
    <source>
        <strain evidence="3">IBT 17514</strain>
    </source>
</reference>
<dbReference type="SUPFAM" id="SSF56112">
    <property type="entry name" value="Protein kinase-like (PK-like)"/>
    <property type="match status" value="1"/>
</dbReference>
<evidence type="ECO:0000313" key="3">
    <source>
        <dbReference type="EMBL" id="KAJ5738125.1"/>
    </source>
</evidence>
<dbReference type="InterPro" id="IPR002575">
    <property type="entry name" value="Aminoglycoside_PTrfase"/>
</dbReference>
<dbReference type="Proteomes" id="UP001215712">
    <property type="component" value="Unassembled WGS sequence"/>
</dbReference>
<protein>
    <recommendedName>
        <fullName evidence="2">Aminoglycoside phosphotransferase domain-containing protein</fullName>
    </recommendedName>
</protein>
<feature type="region of interest" description="Disordered" evidence="1">
    <location>
        <begin position="185"/>
        <end position="212"/>
    </location>
</feature>
<gene>
    <name evidence="3" type="ORF">N7493_001280</name>
</gene>
<keyword evidence="4" id="KW-1185">Reference proteome</keyword>
<feature type="domain" description="Aminoglycoside phosphotransferase" evidence="2">
    <location>
        <begin position="72"/>
        <end position="114"/>
    </location>
</feature>
<proteinExistence type="predicted"/>